<protein>
    <submittedName>
        <fullName evidence="3">Uncharacterized protein</fullName>
    </submittedName>
</protein>
<dbReference type="Proteomes" id="UP000013378">
    <property type="component" value="Unassembled WGS sequence"/>
</dbReference>
<evidence type="ECO:0000256" key="1">
    <source>
        <dbReference type="SAM" id="Coils"/>
    </source>
</evidence>
<comment type="caution">
    <text evidence="3">The sequence shown here is derived from an EMBL/GenBank/DDBJ whole genome shotgun (WGS) entry which is preliminary data.</text>
</comment>
<feature type="transmembrane region" description="Helical" evidence="2">
    <location>
        <begin position="12"/>
        <end position="31"/>
    </location>
</feature>
<sequence length="398" mass="46852">MKNDKNLRMKRIVVKTVSVLVGGVIVSVVLLNNMDSYSWFSDRVTKEFKVTAATTEDIIDKIQINSKNPDKIILKKNDNLTTYPIIYFQLEGDVKDYILHINPVKLEENEYTAPIDVDVNLYQFIKLALSKKNSIKGKIKFKYLNEFIDEEREIEFSKAYLMDKFMAKIDKEEAQRKNRSNDESIRKDFVKIIKYVAQQIKWQEDINKDNKKQQKVSLNSVKKSEDSDKRFDMKNSSMLVQNDVERFELSNEQEEIINIITPKLLSHINSLYSTIEKLVSDLNDKIIKISELNCRIEEISTENEILNEEKTLIEESNEKLIDLVNQMEEEKLKNDEIIKNITDDNEKLTNEVEELTQKYKNLKRINRNLRQENRRLEQIISELTTEDEDTVIEDVYGD</sequence>
<feature type="coiled-coil region" evidence="1">
    <location>
        <begin position="289"/>
        <end position="389"/>
    </location>
</feature>
<keyword evidence="2" id="KW-1133">Transmembrane helix</keyword>
<evidence type="ECO:0000313" key="4">
    <source>
        <dbReference type="Proteomes" id="UP000013378"/>
    </source>
</evidence>
<accession>R1AWX1</accession>
<organism evidence="3 4">
    <name type="scientific">Caldisalinibacter kiritimatiensis</name>
    <dbReference type="NCBI Taxonomy" id="1304284"/>
    <lineage>
        <taxon>Bacteria</taxon>
        <taxon>Bacillati</taxon>
        <taxon>Bacillota</taxon>
        <taxon>Tissierellia</taxon>
        <taxon>Tissierellales</taxon>
        <taxon>Thermohalobacteraceae</taxon>
        <taxon>Caldisalinibacter</taxon>
    </lineage>
</organism>
<evidence type="ECO:0000256" key="2">
    <source>
        <dbReference type="SAM" id="Phobius"/>
    </source>
</evidence>
<dbReference type="OrthoDB" id="1951943at2"/>
<proteinExistence type="predicted"/>
<keyword evidence="2" id="KW-0812">Transmembrane</keyword>
<keyword evidence="1" id="KW-0175">Coiled coil</keyword>
<reference evidence="3 4" key="1">
    <citation type="journal article" date="2015" name="Geomicrobiol. J.">
        <title>Caldisalinibacter kiritimatiensis gen. nov., sp. nov., a moderately thermohalophilic thiosulfate-reducing bacterium from a hypersaline microbial mat.</title>
        <authorList>
            <person name="Ben Hania W."/>
            <person name="Joseph M."/>
            <person name="Fiebig A."/>
            <person name="Bunk B."/>
            <person name="Klenk H.-P."/>
            <person name="Fardeau M.-L."/>
            <person name="Spring S."/>
        </authorList>
    </citation>
    <scope>NUCLEOTIDE SEQUENCE [LARGE SCALE GENOMIC DNA]</scope>
    <source>
        <strain evidence="3 4">L21-TH-D2</strain>
    </source>
</reference>
<dbReference type="RefSeq" id="WP_006307021.1">
    <property type="nucleotide sequence ID" value="NZ_ARZA01000039.1"/>
</dbReference>
<keyword evidence="2" id="KW-0472">Membrane</keyword>
<evidence type="ECO:0000313" key="3">
    <source>
        <dbReference type="EMBL" id="EOD01698.1"/>
    </source>
</evidence>
<dbReference type="eggNOG" id="ENOG5033XFT">
    <property type="taxonomic scope" value="Bacteria"/>
</dbReference>
<keyword evidence="4" id="KW-1185">Reference proteome</keyword>
<dbReference type="STRING" id="1304284.L21TH_0239"/>
<dbReference type="EMBL" id="ARZA01000039">
    <property type="protein sequence ID" value="EOD01698.1"/>
    <property type="molecule type" value="Genomic_DNA"/>
</dbReference>
<name>R1AWX1_9FIRM</name>
<dbReference type="AlphaFoldDB" id="R1AWX1"/>
<gene>
    <name evidence="3" type="ORF">L21TH_0239</name>
</gene>